<feature type="transmembrane region" description="Helical" evidence="1">
    <location>
        <begin position="174"/>
        <end position="195"/>
    </location>
</feature>
<evidence type="ECO:0000313" key="2">
    <source>
        <dbReference type="EMBL" id="QDU45313.1"/>
    </source>
</evidence>
<dbReference type="Proteomes" id="UP000319383">
    <property type="component" value="Chromosome"/>
</dbReference>
<evidence type="ECO:0000313" key="3">
    <source>
        <dbReference type="Proteomes" id="UP000319383"/>
    </source>
</evidence>
<evidence type="ECO:0008006" key="4">
    <source>
        <dbReference type="Google" id="ProtNLM"/>
    </source>
</evidence>
<reference evidence="2 3" key="1">
    <citation type="submission" date="2019-02" db="EMBL/GenBank/DDBJ databases">
        <title>Deep-cultivation of Planctomycetes and their phenomic and genomic characterization uncovers novel biology.</title>
        <authorList>
            <person name="Wiegand S."/>
            <person name="Jogler M."/>
            <person name="Boedeker C."/>
            <person name="Pinto D."/>
            <person name="Vollmers J."/>
            <person name="Rivas-Marin E."/>
            <person name="Kohn T."/>
            <person name="Peeters S.H."/>
            <person name="Heuer A."/>
            <person name="Rast P."/>
            <person name="Oberbeckmann S."/>
            <person name="Bunk B."/>
            <person name="Jeske O."/>
            <person name="Meyerdierks A."/>
            <person name="Storesund J.E."/>
            <person name="Kallscheuer N."/>
            <person name="Luecker S."/>
            <person name="Lage O.M."/>
            <person name="Pohl T."/>
            <person name="Merkel B.J."/>
            <person name="Hornburger P."/>
            <person name="Mueller R.-W."/>
            <person name="Bruemmer F."/>
            <person name="Labrenz M."/>
            <person name="Spormann A.M."/>
            <person name="Op den Camp H."/>
            <person name="Overmann J."/>
            <person name="Amann R."/>
            <person name="Jetten M.S.M."/>
            <person name="Mascher T."/>
            <person name="Medema M.H."/>
            <person name="Devos D.P."/>
            <person name="Kaster A.-K."/>
            <person name="Ovreas L."/>
            <person name="Rohde M."/>
            <person name="Galperin M.Y."/>
            <person name="Jogler C."/>
        </authorList>
    </citation>
    <scope>NUCLEOTIDE SEQUENCE [LARGE SCALE GENOMIC DNA]</scope>
    <source>
        <strain evidence="2 3">Mal52</strain>
    </source>
</reference>
<sequence>MESQELEHSEPIFVYERAANKQVLGGWMLVGGVGAAIVSVLGFVLALFRRVDQLALHSMSTFPMIIAFGLFMGGWTLIRGPRRVRVGEEGIEIEQSSGTSQHRWSEIGWVTVNTTSMAQQKRLDLFDQSGVKVASVSEAIEEFDDLVATVKSKVADQRPAVAGDIQLRKARKSAVFIACFAVVMLLVSASIAWMTHEEQRAAKLLKTEAVEGVATIDRLFLAPNGVTTRVEYTCTNEAGETGSRNAEIEPAYYAELTKAGAKTVPVIFVPSEPSLSRLQHGEVHEDDFLKTPVGGYGLSALVTVMCLFFLGAAVLQWNGWDIDYNSKTSKFSIKRFGEGD</sequence>
<keyword evidence="1" id="KW-0812">Transmembrane</keyword>
<dbReference type="AlphaFoldDB" id="A0A517ZS87"/>
<feature type="transmembrane region" description="Helical" evidence="1">
    <location>
        <begin position="54"/>
        <end position="78"/>
    </location>
</feature>
<protein>
    <recommendedName>
        <fullName evidence="4">DUF3592 domain-containing protein</fullName>
    </recommendedName>
</protein>
<dbReference type="RefSeq" id="WP_145377702.1">
    <property type="nucleotide sequence ID" value="NZ_CP036276.1"/>
</dbReference>
<gene>
    <name evidence="2" type="ORF">Mal52_38060</name>
</gene>
<keyword evidence="3" id="KW-1185">Reference proteome</keyword>
<dbReference type="KEGG" id="sdyn:Mal52_38060"/>
<proteinExistence type="predicted"/>
<feature type="transmembrane region" description="Helical" evidence="1">
    <location>
        <begin position="27"/>
        <end position="48"/>
    </location>
</feature>
<name>A0A517ZS87_9PLAN</name>
<accession>A0A517ZS87</accession>
<feature type="transmembrane region" description="Helical" evidence="1">
    <location>
        <begin position="296"/>
        <end position="317"/>
    </location>
</feature>
<keyword evidence="1" id="KW-0472">Membrane</keyword>
<keyword evidence="1" id="KW-1133">Transmembrane helix</keyword>
<dbReference type="EMBL" id="CP036276">
    <property type="protein sequence ID" value="QDU45313.1"/>
    <property type="molecule type" value="Genomic_DNA"/>
</dbReference>
<evidence type="ECO:0000256" key="1">
    <source>
        <dbReference type="SAM" id="Phobius"/>
    </source>
</evidence>
<organism evidence="2 3">
    <name type="scientific">Symmachiella dynata</name>
    <dbReference type="NCBI Taxonomy" id="2527995"/>
    <lineage>
        <taxon>Bacteria</taxon>
        <taxon>Pseudomonadati</taxon>
        <taxon>Planctomycetota</taxon>
        <taxon>Planctomycetia</taxon>
        <taxon>Planctomycetales</taxon>
        <taxon>Planctomycetaceae</taxon>
        <taxon>Symmachiella</taxon>
    </lineage>
</organism>